<evidence type="ECO:0000256" key="1">
    <source>
        <dbReference type="SAM" id="SignalP"/>
    </source>
</evidence>
<evidence type="ECO:0000313" key="2">
    <source>
        <dbReference type="EMBL" id="MFK4000503.1"/>
    </source>
</evidence>
<organism evidence="2 3">
    <name type="scientific">Psychrobacter namhaensis</name>
    <dbReference type="NCBI Taxonomy" id="292734"/>
    <lineage>
        <taxon>Bacteria</taxon>
        <taxon>Pseudomonadati</taxon>
        <taxon>Pseudomonadota</taxon>
        <taxon>Gammaproteobacteria</taxon>
        <taxon>Moraxellales</taxon>
        <taxon>Moraxellaceae</taxon>
        <taxon>Psychrobacter</taxon>
    </lineage>
</organism>
<dbReference type="RefSeq" id="WP_230708837.1">
    <property type="nucleotide sequence ID" value="NZ_JBJDPD010000004.1"/>
</dbReference>
<feature type="chain" id="PRO_5045381096" evidence="1">
    <location>
        <begin position="36"/>
        <end position="158"/>
    </location>
</feature>
<feature type="signal peptide" evidence="1">
    <location>
        <begin position="1"/>
        <end position="35"/>
    </location>
</feature>
<gene>
    <name evidence="2" type="ORF">ACI2I3_04025</name>
</gene>
<protein>
    <submittedName>
        <fullName evidence="2">Uncharacterized protein</fullName>
    </submittedName>
</protein>
<comment type="caution">
    <text evidence="2">The sequence shown here is derived from an EMBL/GenBank/DDBJ whole genome shotgun (WGS) entry which is preliminary data.</text>
</comment>
<name>A0ABW8L6W0_9GAMM</name>
<evidence type="ECO:0000313" key="3">
    <source>
        <dbReference type="Proteomes" id="UP001620234"/>
    </source>
</evidence>
<sequence>MLPIKHQTASLAKHCGRALLLSTALVSMATNSATAKSSDTPIHFAKGAVSSTTTGKLASSEKEHWYRFQAEDGQYAVVNIAPLAGTPETANVGVLYMPNGTYDGSKGGIVYQDCLPGTGEYRLRVARNLMATHSKTAGYKVEVVILPKYASKPLCEHS</sequence>
<keyword evidence="1" id="KW-0732">Signal</keyword>
<keyword evidence="3" id="KW-1185">Reference proteome</keyword>
<proteinExistence type="predicted"/>
<accession>A0ABW8L6W0</accession>
<dbReference type="Proteomes" id="UP001620234">
    <property type="component" value="Unassembled WGS sequence"/>
</dbReference>
<dbReference type="Gene3D" id="2.60.120.380">
    <property type="match status" value="1"/>
</dbReference>
<dbReference type="EMBL" id="JBJDPD010000004">
    <property type="protein sequence ID" value="MFK4000503.1"/>
    <property type="molecule type" value="Genomic_DNA"/>
</dbReference>
<reference evidence="2 3" key="1">
    <citation type="submission" date="2024-11" db="EMBL/GenBank/DDBJ databases">
        <title>The Natural Products Discovery Center: Release of the First 8490 Sequenced Strains for Exploring Actinobacteria Biosynthetic Diversity.</title>
        <authorList>
            <person name="Kalkreuter E."/>
            <person name="Kautsar S.A."/>
            <person name="Yang D."/>
            <person name="Bader C.D."/>
            <person name="Teijaro C.N."/>
            <person name="Fluegel L."/>
            <person name="Davis C.M."/>
            <person name="Simpson J.R."/>
            <person name="Lauterbach L."/>
            <person name="Steele A.D."/>
            <person name="Gui C."/>
            <person name="Meng S."/>
            <person name="Li G."/>
            <person name="Viehrig K."/>
            <person name="Ye F."/>
            <person name="Su P."/>
            <person name="Kiefer A.F."/>
            <person name="Nichols A."/>
            <person name="Cepeda A.J."/>
            <person name="Yan W."/>
            <person name="Fan B."/>
            <person name="Jiang Y."/>
            <person name="Adhikari A."/>
            <person name="Zheng C.-J."/>
            <person name="Schuster L."/>
            <person name="Cowan T.M."/>
            <person name="Smanski M.J."/>
            <person name="Chevrette M.G."/>
            <person name="De Carvalho L.P.S."/>
            <person name="Shen B."/>
        </authorList>
    </citation>
    <scope>NUCLEOTIDE SEQUENCE [LARGE SCALE GENOMIC DNA]</scope>
    <source>
        <strain evidence="2 3">NPDC077433</strain>
    </source>
</reference>